<keyword evidence="3" id="KW-1185">Reference proteome</keyword>
<comment type="caution">
    <text evidence="2">The sequence shown here is derived from an EMBL/GenBank/DDBJ whole genome shotgun (WGS) entry which is preliminary data.</text>
</comment>
<evidence type="ECO:0008006" key="4">
    <source>
        <dbReference type="Google" id="ProtNLM"/>
    </source>
</evidence>
<feature type="transmembrane region" description="Helical" evidence="1">
    <location>
        <begin position="102"/>
        <end position="125"/>
    </location>
</feature>
<dbReference type="RefSeq" id="WP_069134015.1">
    <property type="nucleotide sequence ID" value="NZ_VMKP01000004.1"/>
</dbReference>
<dbReference type="AlphaFoldDB" id="A0A557RFN4"/>
<feature type="transmembrane region" description="Helical" evidence="1">
    <location>
        <begin position="74"/>
        <end position="96"/>
    </location>
</feature>
<feature type="transmembrane region" description="Helical" evidence="1">
    <location>
        <begin position="137"/>
        <end position="158"/>
    </location>
</feature>
<keyword evidence="1" id="KW-0812">Transmembrane</keyword>
<protein>
    <recommendedName>
        <fullName evidence="4">Permease</fullName>
    </recommendedName>
</protein>
<feature type="transmembrane region" description="Helical" evidence="1">
    <location>
        <begin position="35"/>
        <end position="53"/>
    </location>
</feature>
<organism evidence="2 3">
    <name type="scientific">Spiribacter aquaticus</name>
    <dbReference type="NCBI Taxonomy" id="1935996"/>
    <lineage>
        <taxon>Bacteria</taxon>
        <taxon>Pseudomonadati</taxon>
        <taxon>Pseudomonadota</taxon>
        <taxon>Gammaproteobacteria</taxon>
        <taxon>Chromatiales</taxon>
        <taxon>Ectothiorhodospiraceae</taxon>
        <taxon>Spiribacter</taxon>
    </lineage>
</organism>
<dbReference type="Proteomes" id="UP000316688">
    <property type="component" value="Unassembled WGS sequence"/>
</dbReference>
<evidence type="ECO:0000256" key="1">
    <source>
        <dbReference type="SAM" id="Phobius"/>
    </source>
</evidence>
<gene>
    <name evidence="2" type="ORF">FPL11_09770</name>
</gene>
<evidence type="ECO:0000313" key="3">
    <source>
        <dbReference type="Proteomes" id="UP000316688"/>
    </source>
</evidence>
<reference evidence="2 3" key="1">
    <citation type="submission" date="2019-07" db="EMBL/GenBank/DDBJ databases">
        <title>Reclasification of Spiribacter aquaticus.</title>
        <authorList>
            <person name="Leon M.J."/>
            <person name="Sanchez-Porro C."/>
            <person name="Ventosa A."/>
        </authorList>
    </citation>
    <scope>NUCLEOTIDE SEQUENCE [LARGE SCALE GENOMIC DNA]</scope>
    <source>
        <strain evidence="2 3">SP30</strain>
    </source>
</reference>
<evidence type="ECO:0000313" key="2">
    <source>
        <dbReference type="EMBL" id="TVO63931.1"/>
    </source>
</evidence>
<name>A0A557RFN4_9GAMM</name>
<keyword evidence="1" id="KW-1133">Transmembrane helix</keyword>
<keyword evidence="1" id="KW-0472">Membrane</keyword>
<sequence length="164" mass="17401">MTVFFMVLAAAAGTLLAQRQGVEAVTGALLSAGELIALVIPLVVIAIVMAAYAQALLPREIVERWLGRDAGWRGLFIAIAAGAVTPGGPFMAFPLVVGLRAVGASLPICITYLTAWSVLGIQRILIWELPFFGVDFVVLRLLVSLPLPLIAGVTAQWLGEPVRR</sequence>
<dbReference type="EMBL" id="VMKP01000004">
    <property type="protein sequence ID" value="TVO63931.1"/>
    <property type="molecule type" value="Genomic_DNA"/>
</dbReference>
<accession>A0A557RFN4</accession>
<proteinExistence type="predicted"/>